<gene>
    <name evidence="4" type="ORF">ABMA28_008853</name>
</gene>
<proteinExistence type="inferred from homology"/>
<dbReference type="InterPro" id="IPR012674">
    <property type="entry name" value="Calycin"/>
</dbReference>
<evidence type="ECO:0000313" key="5">
    <source>
        <dbReference type="Proteomes" id="UP001549921"/>
    </source>
</evidence>
<dbReference type="PANTHER" id="PTHR11955">
    <property type="entry name" value="FATTY ACID BINDING PROTEIN"/>
    <property type="match status" value="1"/>
</dbReference>
<reference evidence="4 5" key="1">
    <citation type="submission" date="2024-06" db="EMBL/GenBank/DDBJ databases">
        <title>A chromosome-level genome assembly of beet webworm, Loxostege sticticalis.</title>
        <authorList>
            <person name="Zhang Y."/>
        </authorList>
    </citation>
    <scope>NUCLEOTIDE SEQUENCE [LARGE SCALE GENOMIC DNA]</scope>
    <source>
        <strain evidence="4">AQ028</strain>
        <tissue evidence="4">Male pupae</tissue>
    </source>
</reference>
<keyword evidence="2" id="KW-0446">Lipid-binding</keyword>
<comment type="caution">
    <text evidence="4">The sequence shown here is derived from an EMBL/GenBank/DDBJ whole genome shotgun (WGS) entry which is preliminary data.</text>
</comment>
<name>A0ABD0SH22_LOXSC</name>
<dbReference type="InterPro" id="IPR031259">
    <property type="entry name" value="ILBP"/>
</dbReference>
<evidence type="ECO:0000256" key="2">
    <source>
        <dbReference type="ARBA" id="ARBA00023121"/>
    </source>
</evidence>
<accession>A0ABD0SH22</accession>
<dbReference type="GO" id="GO:0008289">
    <property type="term" value="F:lipid binding"/>
    <property type="evidence" value="ECO:0007669"/>
    <property type="project" value="UniProtKB-KW"/>
</dbReference>
<protein>
    <recommendedName>
        <fullName evidence="3">Cytosolic fatty-acid binding proteins domain-containing protein</fullName>
    </recommendedName>
</protein>
<evidence type="ECO:0000313" key="4">
    <source>
        <dbReference type="EMBL" id="KAL0818378.1"/>
    </source>
</evidence>
<dbReference type="PRINTS" id="PR00178">
    <property type="entry name" value="FATTYACIDBP"/>
</dbReference>
<evidence type="ECO:0000256" key="1">
    <source>
        <dbReference type="ARBA" id="ARBA00008390"/>
    </source>
</evidence>
<dbReference type="InterPro" id="IPR000463">
    <property type="entry name" value="Fatty_acid-bd"/>
</dbReference>
<feature type="domain" description="Cytosolic fatty-acid binding proteins" evidence="3">
    <location>
        <begin position="7"/>
        <end position="24"/>
    </location>
</feature>
<evidence type="ECO:0000259" key="3">
    <source>
        <dbReference type="PROSITE" id="PS00214"/>
    </source>
</evidence>
<sequence length="136" mass="15640">MDEFLGKSYVMISEDNFEAYLEYIGLGFVKRKIAVNLRPTQTLRRNTNGYTFSVHSAFFNWELQFRPGEEFDAVSPDDIQLKGLITFEGNVMTHRQADKEGRVSIHKLEFGPEVTIVTTTVEGTDIVAKRIYKLVR</sequence>
<dbReference type="CDD" id="cd00742">
    <property type="entry name" value="FABP"/>
    <property type="match status" value="1"/>
</dbReference>
<dbReference type="SUPFAM" id="SSF50814">
    <property type="entry name" value="Lipocalins"/>
    <property type="match status" value="1"/>
</dbReference>
<dbReference type="Gene3D" id="2.40.128.20">
    <property type="match status" value="1"/>
</dbReference>
<dbReference type="AlphaFoldDB" id="A0ABD0SH22"/>
<dbReference type="Proteomes" id="UP001549921">
    <property type="component" value="Unassembled WGS sequence"/>
</dbReference>
<dbReference type="EMBL" id="JBEDNZ010000022">
    <property type="protein sequence ID" value="KAL0818378.1"/>
    <property type="molecule type" value="Genomic_DNA"/>
</dbReference>
<comment type="similarity">
    <text evidence="1">Belongs to the calycin superfamily. Fatty-acid binding protein (FABP) family.</text>
</comment>
<dbReference type="PROSITE" id="PS00214">
    <property type="entry name" value="FABP"/>
    <property type="match status" value="1"/>
</dbReference>
<organism evidence="4 5">
    <name type="scientific">Loxostege sticticalis</name>
    <name type="common">Beet webworm moth</name>
    <dbReference type="NCBI Taxonomy" id="481309"/>
    <lineage>
        <taxon>Eukaryota</taxon>
        <taxon>Metazoa</taxon>
        <taxon>Ecdysozoa</taxon>
        <taxon>Arthropoda</taxon>
        <taxon>Hexapoda</taxon>
        <taxon>Insecta</taxon>
        <taxon>Pterygota</taxon>
        <taxon>Neoptera</taxon>
        <taxon>Endopterygota</taxon>
        <taxon>Lepidoptera</taxon>
        <taxon>Glossata</taxon>
        <taxon>Ditrysia</taxon>
        <taxon>Pyraloidea</taxon>
        <taxon>Crambidae</taxon>
        <taxon>Pyraustinae</taxon>
        <taxon>Loxostege</taxon>
    </lineage>
</organism>